<name>A0A268S481_SHOCL</name>
<accession>A0A268S481</accession>
<reference evidence="1 2" key="1">
    <citation type="submission" date="2017-07" db="EMBL/GenBank/DDBJ databases">
        <title>Isolation and whole genome analysis of endospore-forming bacteria from heroin.</title>
        <authorList>
            <person name="Kalinowski J."/>
            <person name="Ahrens B."/>
            <person name="Al-Dilaimi A."/>
            <person name="Winkler A."/>
            <person name="Wibberg D."/>
            <person name="Schleenbecker U."/>
            <person name="Ruckert C."/>
            <person name="Wolfel R."/>
            <person name="Grass G."/>
        </authorList>
    </citation>
    <scope>NUCLEOTIDE SEQUENCE [LARGE SCALE GENOMIC DNA]</scope>
    <source>
        <strain evidence="1 2">7523-2</strain>
    </source>
</reference>
<sequence>MKRAFISTDKDVWIQVISKKSAVIVKIHEKDLPDEKNNLTVISGDMFDYFREFIKEAAEHAWGNLKPKEASSLGADYYEYYDKELDNNGYLSIKGKEIHFERPQKDHRRVYKFNKRKMESFLFDLEKLREGKRNG</sequence>
<dbReference type="Proteomes" id="UP000216133">
    <property type="component" value="Unassembled WGS sequence"/>
</dbReference>
<protein>
    <submittedName>
        <fullName evidence="1">Uncharacterized protein</fullName>
    </submittedName>
</protein>
<evidence type="ECO:0000313" key="1">
    <source>
        <dbReference type="EMBL" id="PAF27322.1"/>
    </source>
</evidence>
<proteinExistence type="predicted"/>
<gene>
    <name evidence="1" type="ORF">CHH61_04120</name>
</gene>
<comment type="caution">
    <text evidence="1">The sequence shown here is derived from an EMBL/GenBank/DDBJ whole genome shotgun (WGS) entry which is preliminary data.</text>
</comment>
<organism evidence="1 2">
    <name type="scientific">Shouchella clausii</name>
    <name type="common">Alkalihalobacillus clausii</name>
    <dbReference type="NCBI Taxonomy" id="79880"/>
    <lineage>
        <taxon>Bacteria</taxon>
        <taxon>Bacillati</taxon>
        <taxon>Bacillota</taxon>
        <taxon>Bacilli</taxon>
        <taxon>Bacillales</taxon>
        <taxon>Bacillaceae</taxon>
        <taxon>Shouchella</taxon>
    </lineage>
</organism>
<dbReference type="AlphaFoldDB" id="A0A268S481"/>
<dbReference type="EMBL" id="NPBS01000018">
    <property type="protein sequence ID" value="PAF27322.1"/>
    <property type="molecule type" value="Genomic_DNA"/>
</dbReference>
<evidence type="ECO:0000313" key="2">
    <source>
        <dbReference type="Proteomes" id="UP000216133"/>
    </source>
</evidence>
<dbReference type="RefSeq" id="WP_062750959.1">
    <property type="nucleotide sequence ID" value="NZ_NPBS01000018.1"/>
</dbReference>